<dbReference type="SMART" id="SM00448">
    <property type="entry name" value="REC"/>
    <property type="match status" value="1"/>
</dbReference>
<dbReference type="PANTHER" id="PTHR48111">
    <property type="entry name" value="REGULATOR OF RPOS"/>
    <property type="match status" value="1"/>
</dbReference>
<comment type="function">
    <text evidence="5">May play the central regulatory role in sporulation. It may be an element of the effector pathway responsible for the activation of sporulation genes in response to nutritional stress. Spo0A may act in concert with spo0H (a sigma factor) to control the expression of some genes that are critical to the sporulation process.</text>
</comment>
<keyword evidence="4" id="KW-0804">Transcription</keyword>
<dbReference type="GO" id="GO:0000976">
    <property type="term" value="F:transcription cis-regulatory region binding"/>
    <property type="evidence" value="ECO:0007669"/>
    <property type="project" value="TreeGrafter"/>
</dbReference>
<reference evidence="10" key="1">
    <citation type="submission" date="2020-08" db="EMBL/GenBank/DDBJ databases">
        <title>Genome public.</title>
        <authorList>
            <person name="Liu C."/>
            <person name="Sun Q."/>
        </authorList>
    </citation>
    <scope>NUCLEOTIDE SEQUENCE</scope>
    <source>
        <strain evidence="10">NSJ-55</strain>
    </source>
</reference>
<evidence type="ECO:0000256" key="3">
    <source>
        <dbReference type="ARBA" id="ARBA00023125"/>
    </source>
</evidence>
<keyword evidence="6" id="KW-0597">Phosphoprotein</keyword>
<dbReference type="InterPro" id="IPR036388">
    <property type="entry name" value="WH-like_DNA-bd_sf"/>
</dbReference>
<evidence type="ECO:0000259" key="9">
    <source>
        <dbReference type="PROSITE" id="PS51755"/>
    </source>
</evidence>
<dbReference type="InterPro" id="IPR039420">
    <property type="entry name" value="WalR-like"/>
</dbReference>
<dbReference type="PANTHER" id="PTHR48111:SF73">
    <property type="entry name" value="ALKALINE PHOSPHATASE SYNTHESIS TRANSCRIPTIONAL REGULATORY PROTEIN PHOP"/>
    <property type="match status" value="1"/>
</dbReference>
<gene>
    <name evidence="10" type="ORF">H8S37_15880</name>
</gene>
<dbReference type="Proteomes" id="UP000652477">
    <property type="component" value="Unassembled WGS sequence"/>
</dbReference>
<evidence type="ECO:0000313" key="10">
    <source>
        <dbReference type="EMBL" id="MBC5690393.1"/>
    </source>
</evidence>
<dbReference type="GO" id="GO:0000156">
    <property type="term" value="F:phosphorelay response regulator activity"/>
    <property type="evidence" value="ECO:0007669"/>
    <property type="project" value="TreeGrafter"/>
</dbReference>
<protein>
    <recommendedName>
        <fullName evidence="1">Stage 0 sporulation protein A homolog</fullName>
    </recommendedName>
</protein>
<proteinExistence type="predicted"/>
<dbReference type="SMART" id="SM00862">
    <property type="entry name" value="Trans_reg_C"/>
    <property type="match status" value="1"/>
</dbReference>
<dbReference type="InterPro" id="IPR001789">
    <property type="entry name" value="Sig_transdc_resp-reg_receiver"/>
</dbReference>
<dbReference type="SUPFAM" id="SSF46894">
    <property type="entry name" value="C-terminal effector domain of the bipartite response regulators"/>
    <property type="match status" value="1"/>
</dbReference>
<organism evidence="10 11">
    <name type="scientific">Mediterraneibacter hominis</name>
    <dbReference type="NCBI Taxonomy" id="2763054"/>
    <lineage>
        <taxon>Bacteria</taxon>
        <taxon>Bacillati</taxon>
        <taxon>Bacillota</taxon>
        <taxon>Clostridia</taxon>
        <taxon>Lachnospirales</taxon>
        <taxon>Lachnospiraceae</taxon>
        <taxon>Mediterraneibacter</taxon>
    </lineage>
</organism>
<dbReference type="Pfam" id="PF00486">
    <property type="entry name" value="Trans_reg_C"/>
    <property type="match status" value="1"/>
</dbReference>
<dbReference type="SUPFAM" id="SSF52172">
    <property type="entry name" value="CheY-like"/>
    <property type="match status" value="1"/>
</dbReference>
<accession>A0A923RS43</accession>
<feature type="modified residue" description="4-aspartylphosphate" evidence="6">
    <location>
        <position position="54"/>
    </location>
</feature>
<evidence type="ECO:0000256" key="5">
    <source>
        <dbReference type="ARBA" id="ARBA00024867"/>
    </source>
</evidence>
<evidence type="ECO:0000256" key="2">
    <source>
        <dbReference type="ARBA" id="ARBA00023015"/>
    </source>
</evidence>
<evidence type="ECO:0000256" key="1">
    <source>
        <dbReference type="ARBA" id="ARBA00018672"/>
    </source>
</evidence>
<comment type="caution">
    <text evidence="10">The sequence shown here is derived from an EMBL/GenBank/DDBJ whole genome shotgun (WGS) entry which is preliminary data.</text>
</comment>
<dbReference type="GO" id="GO:0005829">
    <property type="term" value="C:cytosol"/>
    <property type="evidence" value="ECO:0007669"/>
    <property type="project" value="TreeGrafter"/>
</dbReference>
<dbReference type="PROSITE" id="PS50110">
    <property type="entry name" value="RESPONSE_REGULATORY"/>
    <property type="match status" value="1"/>
</dbReference>
<dbReference type="RefSeq" id="WP_186877051.1">
    <property type="nucleotide sequence ID" value="NZ_JACOPF010000005.1"/>
</dbReference>
<dbReference type="PROSITE" id="PS51755">
    <property type="entry name" value="OMPR_PHOB"/>
    <property type="match status" value="1"/>
</dbReference>
<evidence type="ECO:0000259" key="8">
    <source>
        <dbReference type="PROSITE" id="PS50110"/>
    </source>
</evidence>
<feature type="domain" description="Response regulatory" evidence="8">
    <location>
        <begin position="3"/>
        <end position="118"/>
    </location>
</feature>
<dbReference type="Gene3D" id="1.10.10.10">
    <property type="entry name" value="Winged helix-like DNA-binding domain superfamily/Winged helix DNA-binding domain"/>
    <property type="match status" value="1"/>
</dbReference>
<dbReference type="EMBL" id="JACOPF010000005">
    <property type="protein sequence ID" value="MBC5690393.1"/>
    <property type="molecule type" value="Genomic_DNA"/>
</dbReference>
<keyword evidence="11" id="KW-1185">Reference proteome</keyword>
<dbReference type="InterPro" id="IPR001867">
    <property type="entry name" value="OmpR/PhoB-type_DNA-bd"/>
</dbReference>
<name>A0A923RS43_9FIRM</name>
<evidence type="ECO:0000256" key="4">
    <source>
        <dbReference type="ARBA" id="ARBA00023163"/>
    </source>
</evidence>
<dbReference type="GO" id="GO:0006355">
    <property type="term" value="P:regulation of DNA-templated transcription"/>
    <property type="evidence" value="ECO:0007669"/>
    <property type="project" value="InterPro"/>
</dbReference>
<dbReference type="InterPro" id="IPR011006">
    <property type="entry name" value="CheY-like_superfamily"/>
</dbReference>
<evidence type="ECO:0000256" key="6">
    <source>
        <dbReference type="PROSITE-ProRule" id="PRU00169"/>
    </source>
</evidence>
<feature type="domain" description="OmpR/PhoB-type" evidence="9">
    <location>
        <begin position="126"/>
        <end position="230"/>
    </location>
</feature>
<dbReference type="GO" id="GO:0032993">
    <property type="term" value="C:protein-DNA complex"/>
    <property type="evidence" value="ECO:0007669"/>
    <property type="project" value="TreeGrafter"/>
</dbReference>
<feature type="DNA-binding region" description="OmpR/PhoB-type" evidence="7">
    <location>
        <begin position="126"/>
        <end position="230"/>
    </location>
</feature>
<sequence length="230" mass="26358">MAEILIIEDDKGLNEGIAIGLGGEDYHFTGCSTLAEARRSIYEEKKRFDLVILDLNLPDGSGYEFLKEYRSITDHPVLVLTANDLEMNEVMGFELGANDYVTKPFSLAVLRARISNLIKLGRERENAEYARGRYKDEKLYLDTNEMKFIKEGQEVLLSRTEQKLLKILLENRGNTIPKERMLEKIWPDGTEFVEENALSVAVSRLRGKIEDNPSKPQHILNVYGIGYVWR</sequence>
<dbReference type="Pfam" id="PF00072">
    <property type="entry name" value="Response_reg"/>
    <property type="match status" value="1"/>
</dbReference>
<keyword evidence="2" id="KW-0805">Transcription regulation</keyword>
<evidence type="ECO:0000313" key="11">
    <source>
        <dbReference type="Proteomes" id="UP000652477"/>
    </source>
</evidence>
<dbReference type="Gene3D" id="3.40.50.2300">
    <property type="match status" value="1"/>
</dbReference>
<evidence type="ECO:0000256" key="7">
    <source>
        <dbReference type="PROSITE-ProRule" id="PRU01091"/>
    </source>
</evidence>
<dbReference type="AlphaFoldDB" id="A0A923RS43"/>
<dbReference type="CDD" id="cd00383">
    <property type="entry name" value="trans_reg_C"/>
    <property type="match status" value="1"/>
</dbReference>
<keyword evidence="3 7" id="KW-0238">DNA-binding</keyword>
<dbReference type="InterPro" id="IPR016032">
    <property type="entry name" value="Sig_transdc_resp-reg_C-effctor"/>
</dbReference>
<dbReference type="Gene3D" id="6.10.250.690">
    <property type="match status" value="1"/>
</dbReference>